<sequence length="149" mass="15601">MTAATQPATRPDGAEFVARQRTLHTRADGDPWCSCGLGHCGMRLLLDHLDHAEGRIARARTELLRGGRDAARFALAALAGIAPPPTLVELRAAATTGGPCETCARPRNTHVCIGCADLTAGPDKIQPGDGCDSCRGTGMDQMPCAGVRR</sequence>
<keyword evidence="2" id="KW-1185">Reference proteome</keyword>
<organism evidence="1 2">
    <name type="scientific">Amycolatopsis eburnea</name>
    <dbReference type="NCBI Taxonomy" id="2267691"/>
    <lineage>
        <taxon>Bacteria</taxon>
        <taxon>Bacillati</taxon>
        <taxon>Actinomycetota</taxon>
        <taxon>Actinomycetes</taxon>
        <taxon>Pseudonocardiales</taxon>
        <taxon>Pseudonocardiaceae</taxon>
        <taxon>Amycolatopsis</taxon>
    </lineage>
</organism>
<dbReference type="OrthoDB" id="10009320at2"/>
<name>A0A3R9DSJ1_9PSEU</name>
<reference evidence="1 2" key="1">
    <citation type="submission" date="2018-12" db="EMBL/GenBank/DDBJ databases">
        <title>Amycolatopsis eburnea sp. nov. actinomycete associate with arbuscular mycorrhiza fungal spore.</title>
        <authorList>
            <person name="Lumyong S."/>
            <person name="Chaiya L."/>
        </authorList>
    </citation>
    <scope>NUCLEOTIDE SEQUENCE [LARGE SCALE GENOMIC DNA]</scope>
    <source>
        <strain evidence="1 2">GLM-1</strain>
    </source>
</reference>
<dbReference type="RefSeq" id="WP_125305631.1">
    <property type="nucleotide sequence ID" value="NZ_RSEC01000006.1"/>
</dbReference>
<dbReference type="Proteomes" id="UP000267081">
    <property type="component" value="Unassembled WGS sequence"/>
</dbReference>
<dbReference type="AlphaFoldDB" id="A0A3R9DSJ1"/>
<protein>
    <submittedName>
        <fullName evidence="1">Uncharacterized protein</fullName>
    </submittedName>
</protein>
<proteinExistence type="predicted"/>
<comment type="caution">
    <text evidence="1">The sequence shown here is derived from an EMBL/GenBank/DDBJ whole genome shotgun (WGS) entry which is preliminary data.</text>
</comment>
<evidence type="ECO:0000313" key="2">
    <source>
        <dbReference type="Proteomes" id="UP000267081"/>
    </source>
</evidence>
<gene>
    <name evidence="1" type="ORF">EIY87_00485</name>
</gene>
<dbReference type="EMBL" id="RSEC01000006">
    <property type="protein sequence ID" value="RSD26374.1"/>
    <property type="molecule type" value="Genomic_DNA"/>
</dbReference>
<evidence type="ECO:0000313" key="1">
    <source>
        <dbReference type="EMBL" id="RSD26374.1"/>
    </source>
</evidence>
<accession>A0A3R9DSJ1</accession>